<dbReference type="AlphaFoldDB" id="A0A1Y1XAI4"/>
<organism evidence="2 3">
    <name type="scientific">Anaeromyces robustus</name>
    <dbReference type="NCBI Taxonomy" id="1754192"/>
    <lineage>
        <taxon>Eukaryota</taxon>
        <taxon>Fungi</taxon>
        <taxon>Fungi incertae sedis</taxon>
        <taxon>Chytridiomycota</taxon>
        <taxon>Chytridiomycota incertae sedis</taxon>
        <taxon>Neocallimastigomycetes</taxon>
        <taxon>Neocallimastigales</taxon>
        <taxon>Neocallimastigaceae</taxon>
        <taxon>Anaeromyces</taxon>
    </lineage>
</organism>
<dbReference type="InterPro" id="IPR036691">
    <property type="entry name" value="Endo/exonu/phosph_ase_sf"/>
</dbReference>
<evidence type="ECO:0000256" key="1">
    <source>
        <dbReference type="SAM" id="MobiDB-lite"/>
    </source>
</evidence>
<gene>
    <name evidence="2" type="ORF">BCR32DRAFT_292677</name>
</gene>
<reference evidence="2 3" key="2">
    <citation type="submission" date="2016-08" db="EMBL/GenBank/DDBJ databases">
        <title>Pervasive Adenine N6-methylation of Active Genes in Fungi.</title>
        <authorList>
            <consortium name="DOE Joint Genome Institute"/>
            <person name="Mondo S.J."/>
            <person name="Dannebaum R.O."/>
            <person name="Kuo R.C."/>
            <person name="Labutti K."/>
            <person name="Haridas S."/>
            <person name="Kuo A."/>
            <person name="Salamov A."/>
            <person name="Ahrendt S.R."/>
            <person name="Lipzen A."/>
            <person name="Sullivan W."/>
            <person name="Andreopoulos W.B."/>
            <person name="Clum A."/>
            <person name="Lindquist E."/>
            <person name="Daum C."/>
            <person name="Ramamoorthy G.K."/>
            <person name="Gryganskyi A."/>
            <person name="Culley D."/>
            <person name="Magnuson J.K."/>
            <person name="James T.Y."/>
            <person name="O'Malley M.A."/>
            <person name="Stajich J.E."/>
            <person name="Spatafora J.W."/>
            <person name="Visel A."/>
            <person name="Grigoriev I.V."/>
        </authorList>
    </citation>
    <scope>NUCLEOTIDE SEQUENCE [LARGE SCALE GENOMIC DNA]</scope>
    <source>
        <strain evidence="2 3">S4</strain>
    </source>
</reference>
<reference evidence="2 3" key="1">
    <citation type="submission" date="2016-08" db="EMBL/GenBank/DDBJ databases">
        <title>A Parts List for Fungal Cellulosomes Revealed by Comparative Genomics.</title>
        <authorList>
            <consortium name="DOE Joint Genome Institute"/>
            <person name="Haitjema C.H."/>
            <person name="Gilmore S.P."/>
            <person name="Henske J.K."/>
            <person name="Solomon K.V."/>
            <person name="De Groot R."/>
            <person name="Kuo A."/>
            <person name="Mondo S.J."/>
            <person name="Salamov A.A."/>
            <person name="Labutti K."/>
            <person name="Zhao Z."/>
            <person name="Chiniquy J."/>
            <person name="Barry K."/>
            <person name="Brewer H.M."/>
            <person name="Purvine S.O."/>
            <person name="Wright A.T."/>
            <person name="Boxma B."/>
            <person name="Van Alen T."/>
            <person name="Hackstein J.H."/>
            <person name="Baker S.E."/>
            <person name="Grigoriev I.V."/>
            <person name="O'Malley M.A."/>
        </authorList>
    </citation>
    <scope>NUCLEOTIDE SEQUENCE [LARGE SCALE GENOMIC DNA]</scope>
    <source>
        <strain evidence="2 3">S4</strain>
    </source>
</reference>
<evidence type="ECO:0000313" key="2">
    <source>
        <dbReference type="EMBL" id="ORX82364.1"/>
    </source>
</evidence>
<keyword evidence="3" id="KW-1185">Reference proteome</keyword>
<dbReference type="Proteomes" id="UP000193944">
    <property type="component" value="Unassembled WGS sequence"/>
</dbReference>
<dbReference type="OrthoDB" id="2176321at2759"/>
<evidence type="ECO:0000313" key="3">
    <source>
        <dbReference type="Proteomes" id="UP000193944"/>
    </source>
</evidence>
<name>A0A1Y1XAI4_9FUNG</name>
<sequence length="392" mass="45182">MPNNYIRNKDYILRGSRCYGISVSDTRFIYIHGAHSWPVKRMRKFLVIHLKDQFMHIVSIKRITNFNDNFFKLKVLANKDTTNNIANILKTKLPHTTITHFECSRKNHKYSFSTLKKKIQQSSNDSSSSLNNFNTSIHIYYSDSHLIASIHFLIIFDNSNLNTNDQAKSFPFCLSWNTNGWNDKKKLSIEFFIAIYKLLFLCFQETGNGSGSTSQYPYKVILPNYKYFFKKADDKTPGKRGLFLGYHKSCQASLDSFSFEYIISLSNNIRINSISNIDILGNRKIVNRYRIYIFLIGGRDYGFSDRINNSPYKKEWECLFKCQTESGTYSKSPFLLRSATLLNDIMPVVCKGKHILFNKFKTNLSRNVNADNTVGQSSRANADPISDPSGIG</sequence>
<protein>
    <submittedName>
        <fullName evidence="2">Uncharacterized protein</fullName>
    </submittedName>
</protein>
<feature type="region of interest" description="Disordered" evidence="1">
    <location>
        <begin position="371"/>
        <end position="392"/>
    </location>
</feature>
<dbReference type="EMBL" id="MCFG01000096">
    <property type="protein sequence ID" value="ORX82364.1"/>
    <property type="molecule type" value="Genomic_DNA"/>
</dbReference>
<proteinExistence type="predicted"/>
<comment type="caution">
    <text evidence="2">The sequence shown here is derived from an EMBL/GenBank/DDBJ whole genome shotgun (WGS) entry which is preliminary data.</text>
</comment>
<feature type="compositionally biased region" description="Polar residues" evidence="1">
    <location>
        <begin position="371"/>
        <end position="380"/>
    </location>
</feature>
<accession>A0A1Y1XAI4</accession>
<dbReference type="SUPFAM" id="SSF56219">
    <property type="entry name" value="DNase I-like"/>
    <property type="match status" value="1"/>
</dbReference>